<dbReference type="Pfam" id="PF13814">
    <property type="entry name" value="Replic_Relax"/>
    <property type="match status" value="1"/>
</dbReference>
<feature type="region of interest" description="Disordered" evidence="1">
    <location>
        <begin position="372"/>
        <end position="466"/>
    </location>
</feature>
<dbReference type="InterPro" id="IPR025855">
    <property type="entry name" value="Replic_Relax"/>
</dbReference>
<comment type="caution">
    <text evidence="2">The sequence shown here is derived from an EMBL/GenBank/DDBJ whole genome shotgun (WGS) entry which is preliminary data.</text>
</comment>
<keyword evidence="3" id="KW-1185">Reference proteome</keyword>
<dbReference type="Proteomes" id="UP001596337">
    <property type="component" value="Unassembled WGS sequence"/>
</dbReference>
<protein>
    <submittedName>
        <fullName evidence="2">Replication-relaxation family protein</fullName>
    </submittedName>
</protein>
<gene>
    <name evidence="2" type="ORF">ACFQGD_13820</name>
</gene>
<reference evidence="3" key="1">
    <citation type="journal article" date="2019" name="Int. J. Syst. Evol. Microbiol.">
        <title>The Global Catalogue of Microorganisms (GCM) 10K type strain sequencing project: providing services to taxonomists for standard genome sequencing and annotation.</title>
        <authorList>
            <consortium name="The Broad Institute Genomics Platform"/>
            <consortium name="The Broad Institute Genome Sequencing Center for Infectious Disease"/>
            <person name="Wu L."/>
            <person name="Ma J."/>
        </authorList>
    </citation>
    <scope>NUCLEOTIDE SEQUENCE [LARGE SCALE GENOMIC DNA]</scope>
    <source>
        <strain evidence="3">KCTC 32255</strain>
    </source>
</reference>
<feature type="compositionally biased region" description="Low complexity" evidence="1">
    <location>
        <begin position="15"/>
        <end position="30"/>
    </location>
</feature>
<accession>A0ABW2C148</accession>
<evidence type="ECO:0000313" key="3">
    <source>
        <dbReference type="Proteomes" id="UP001596337"/>
    </source>
</evidence>
<feature type="compositionally biased region" description="Acidic residues" evidence="1">
    <location>
        <begin position="420"/>
        <end position="442"/>
    </location>
</feature>
<sequence>MVDSADRTGSRDVVGADGLASRSASGSAGARRSESADQNAEAAATNSAGQQWFRREQAEGRLRSDSHPSTHRGRAERGGRRAGEPDAGLWFRLVDRDRRLLALLAEHKVLTTNQIAAIEFLSVRRAQDRLRHLRELGVVFAFRESYVRGGTSQTRYALGYLGARLIAAQRAERPPAPKAYTESLERLALWPKLDHQLGVNDFFCALAAHHNPARLREAGREGEISGLTQWWSEKRCTEFFWRYQGAGRETRLRPDGYGCWEEHGRTVRFFLEHDTGTESLTKVTGKLDDYSGFPTDAFGVLLFSVHSPRREIALRAALRRALGGGDPGFVIATATRDGKTFGHGDGPAGPVWGLWTPRSGESVSRRYRLAELPQRGPSVEHSASNTDQPLNEAAFDPDDREMSRRIHTAQPEPADPAGYVDDDDDLDDVTLYDDTDDDADDDNVYRAPIAPARPDTQRPRRTRWAA</sequence>
<evidence type="ECO:0000313" key="2">
    <source>
        <dbReference type="EMBL" id="MFC6868218.1"/>
    </source>
</evidence>
<organism evidence="2 3">
    <name type="scientific">Haloechinothrix salitolerans</name>
    <dbReference type="NCBI Taxonomy" id="926830"/>
    <lineage>
        <taxon>Bacteria</taxon>
        <taxon>Bacillati</taxon>
        <taxon>Actinomycetota</taxon>
        <taxon>Actinomycetes</taxon>
        <taxon>Pseudonocardiales</taxon>
        <taxon>Pseudonocardiaceae</taxon>
        <taxon>Haloechinothrix</taxon>
    </lineage>
</organism>
<feature type="region of interest" description="Disordered" evidence="1">
    <location>
        <begin position="1"/>
        <end position="82"/>
    </location>
</feature>
<name>A0ABW2C148_9PSEU</name>
<feature type="compositionally biased region" description="Basic and acidic residues" evidence="1">
    <location>
        <begin position="53"/>
        <end position="82"/>
    </location>
</feature>
<dbReference type="RefSeq" id="WP_345398073.1">
    <property type="nucleotide sequence ID" value="NZ_BAABLA010000028.1"/>
</dbReference>
<dbReference type="EMBL" id="JBHSXX010000001">
    <property type="protein sequence ID" value="MFC6868218.1"/>
    <property type="molecule type" value="Genomic_DNA"/>
</dbReference>
<proteinExistence type="predicted"/>
<evidence type="ECO:0000256" key="1">
    <source>
        <dbReference type="SAM" id="MobiDB-lite"/>
    </source>
</evidence>
<feature type="compositionally biased region" description="Basic and acidic residues" evidence="1">
    <location>
        <begin position="1"/>
        <end position="10"/>
    </location>
</feature>